<dbReference type="PANTHER" id="PTHR28093">
    <property type="entry name" value="MORPHOGENESIS-RELATED PROTEIN MSB1"/>
    <property type="match status" value="1"/>
</dbReference>
<feature type="compositionally biased region" description="Polar residues" evidence="1">
    <location>
        <begin position="1075"/>
        <end position="1087"/>
    </location>
</feature>
<feature type="compositionally biased region" description="Basic and acidic residues" evidence="1">
    <location>
        <begin position="1112"/>
        <end position="1125"/>
    </location>
</feature>
<feature type="region of interest" description="Disordered" evidence="1">
    <location>
        <begin position="460"/>
        <end position="480"/>
    </location>
</feature>
<dbReference type="PANTHER" id="PTHR28093:SF1">
    <property type="entry name" value="MORPHOGENESIS-RELATED PROTEIN MSB1"/>
    <property type="match status" value="1"/>
</dbReference>
<evidence type="ECO:0000313" key="4">
    <source>
        <dbReference type="Proteomes" id="UP000033140"/>
    </source>
</evidence>
<reference evidence="3 4" key="3">
    <citation type="journal article" date="2015" name="Genome Announc.">
        <title>Draft Genome Sequence of the Archiascomycetous Yeast Saitoella complicata.</title>
        <authorList>
            <person name="Yamauchi K."/>
            <person name="Kondo S."/>
            <person name="Hamamoto M."/>
            <person name="Takahashi Y."/>
            <person name="Ogura Y."/>
            <person name="Hayashi T."/>
            <person name="Nishida H."/>
        </authorList>
    </citation>
    <scope>NUCLEOTIDE SEQUENCE [LARGE SCALE GENOMIC DNA]</scope>
    <source>
        <strain evidence="3 4">NRRL Y-17804</strain>
    </source>
</reference>
<name>A0A0E9NJ22_SAICN</name>
<feature type="compositionally biased region" description="Polar residues" evidence="1">
    <location>
        <begin position="965"/>
        <end position="981"/>
    </location>
</feature>
<accession>A0A0E9NJ22</accession>
<keyword evidence="4" id="KW-1185">Reference proteome</keyword>
<protein>
    <recommendedName>
        <fullName evidence="2">Meiotically up-regulated protein Msb1/Mug8 domain-containing protein</fullName>
    </recommendedName>
</protein>
<feature type="compositionally biased region" description="Basic and acidic residues" evidence="1">
    <location>
        <begin position="1230"/>
        <end position="1245"/>
    </location>
</feature>
<sequence length="1279" mass="140885">MDRPLGPLPTTATALMSHSNQPVMTSTAGWGCPYQPPACCLIAIATPASEEDIVHCFTFTFELFKPPTPIRVDVATIQEERETAWGWEWIPEREMERCVELLDACYGVVKSRDLAKPYLLYPFRPYSTTTNSARAFIVSYFSPESTTSLHELQLLETDDVTTILRWTWSRIPGGIISHPTYDLFAAGEREAEFHEEAFHMLIPLVVSSELRTRMVFGWLEFLSGVAAHFQKNGMVLKKLARWASFFAFEPSEEGMRCTTAGSEAETPRREYLTDGFIAPTNGRHKGRFRVWYAEWERAAEAMEHLFFAYLRSVSASGGAPTMSTLPLSLRKVLQETPYPLRPRGWRGSLSDWGSQTTLYAVMASDRAAATPLGMLRRAGRLSSTSATHAEEVLNAIHYDGMTLLEEESKRILEAIDAAYVGMGQVYSPTTLGDRTWARFMEDGFEGLDGDDDTESISSFSRLRTARREEEQASEAKRSMTMTSISSITDWTSFRSDGFAGGVEDGLGLLPPDKALPPVVQRDLHSRAERRAKEEMMWKGVLVANERIGAEIDGDGFWTVWFTAQSPEIGDKRKGTWGSLACVEMERGAWVVVEEVVPRVVENVVTPVGQGKVKDKRPSLAKMLSMETYRKNKTGAGSRSSSEPLLNNSSAPSSRQGTMSSAYSNSNPPRLAPDLMRLVIQSRSNLNTAMSIRTPEGRLRHSPSQMTNGSKEVDGGLWGDAEVRDVLSWTAMVDIEEDESQPPADVYMPRAGLKTRVSMIDLATGPRGETPHGIDEKAAMKEMAMPPPTAEFEGIPSRTTMIIEEKTIEAPEKLRRKKSLTGLKNLMFRRKGRKLRLNMGCATPNSDDDDGGDVPQAVPSPIRRAVSGATICTLRTGTGKSGLSCETAELVSPVLPISPQNIGTTETKSPVSPINPVLEALRREGQGPVIPRKPVNVPMTTDKALPALSLVTDMEITPGSGGATPGNLTPTSPMTPKPVNSINIPLVRNTKKPLPPSPQGEYFSPIASPTPTQLTATAEKMMGLHVAAEPITGYGPATRHIDVLERPRSPEHGVHHQWPLTPEAEKFAQLKHDESMSSFGASQGQTSVFEVESEGERSLTPASSIEVVEDGDGEYHDGDQEEHHQVEQGQQQILLTSKPLSPVDELEEDEEEPVITNAIMGPSRWSQTYGRGYTNRFSYQSNTSEPVSSSEDEKHGQQQKALSLSSPASPISATGASRWAMIRRQSMDITARNDREQDRETERDRLLSSPEQGVEDVQDDSVEARIARIRARVAAMNAGL</sequence>
<evidence type="ECO:0000259" key="2">
    <source>
        <dbReference type="Pfam" id="PF08101"/>
    </source>
</evidence>
<evidence type="ECO:0000313" key="3">
    <source>
        <dbReference type="EMBL" id="GAO49818.1"/>
    </source>
</evidence>
<comment type="caution">
    <text evidence="3">The sequence shown here is derived from an EMBL/GenBank/DDBJ whole genome shotgun (WGS) entry which is preliminary data.</text>
</comment>
<dbReference type="EMBL" id="BACD03000026">
    <property type="protein sequence ID" value="GAO49818.1"/>
    <property type="molecule type" value="Genomic_DNA"/>
</dbReference>
<organism evidence="3 4">
    <name type="scientific">Saitoella complicata (strain BCRC 22490 / CBS 7301 / JCM 7358 / NBRC 10748 / NRRL Y-17804)</name>
    <dbReference type="NCBI Taxonomy" id="698492"/>
    <lineage>
        <taxon>Eukaryota</taxon>
        <taxon>Fungi</taxon>
        <taxon>Dikarya</taxon>
        <taxon>Ascomycota</taxon>
        <taxon>Taphrinomycotina</taxon>
        <taxon>Taphrinomycotina incertae sedis</taxon>
        <taxon>Saitoella</taxon>
    </lineage>
</organism>
<reference evidence="3 4" key="2">
    <citation type="journal article" date="2014" name="J. Gen. Appl. Microbiol.">
        <title>The early diverging ascomycetous budding yeast Saitoella complicata has three histone deacetylases belonging to the Clr6, Hos2, and Rpd3 lineages.</title>
        <authorList>
            <person name="Nishida H."/>
            <person name="Matsumoto T."/>
            <person name="Kondo S."/>
            <person name="Hamamoto M."/>
            <person name="Yoshikawa H."/>
        </authorList>
    </citation>
    <scope>NUCLEOTIDE SEQUENCE [LARGE SCALE GENOMIC DNA]</scope>
    <source>
        <strain evidence="3 4">NRRL Y-17804</strain>
    </source>
</reference>
<dbReference type="AlphaFoldDB" id="A0A0E9NJ22"/>
<feature type="region of interest" description="Disordered" evidence="1">
    <location>
        <begin position="696"/>
        <end position="715"/>
    </location>
</feature>
<feature type="domain" description="Meiotically up-regulated protein Msb1/Mug8" evidence="2">
    <location>
        <begin position="95"/>
        <end position="594"/>
    </location>
</feature>
<dbReference type="InterPro" id="IPR012965">
    <property type="entry name" value="Msb1/Mug8_dom"/>
</dbReference>
<feature type="region of interest" description="Disordered" evidence="1">
    <location>
        <begin position="1075"/>
        <end position="1135"/>
    </location>
</feature>
<feature type="compositionally biased region" description="Polar residues" evidence="1">
    <location>
        <begin position="634"/>
        <end position="667"/>
    </location>
</feature>
<feature type="compositionally biased region" description="Polar residues" evidence="1">
    <location>
        <begin position="1175"/>
        <end position="1188"/>
    </location>
</feature>
<gene>
    <name evidence="3" type="ORF">G7K_3956-t1</name>
</gene>
<feature type="region of interest" description="Disordered" evidence="1">
    <location>
        <begin position="1175"/>
        <end position="1258"/>
    </location>
</feature>
<feature type="region of interest" description="Disordered" evidence="1">
    <location>
        <begin position="630"/>
        <end position="669"/>
    </location>
</feature>
<dbReference type="STRING" id="698492.A0A0E9NJ22"/>
<feature type="compositionally biased region" description="Basic and acidic residues" evidence="1">
    <location>
        <begin position="465"/>
        <end position="477"/>
    </location>
</feature>
<dbReference type="InterPro" id="IPR037508">
    <property type="entry name" value="Msb1/Mug8"/>
</dbReference>
<dbReference type="Proteomes" id="UP000033140">
    <property type="component" value="Unassembled WGS sequence"/>
</dbReference>
<dbReference type="Pfam" id="PF08101">
    <property type="entry name" value="Msb1-Mug8_dom"/>
    <property type="match status" value="1"/>
</dbReference>
<feature type="region of interest" description="Disordered" evidence="1">
    <location>
        <begin position="960"/>
        <end position="981"/>
    </location>
</feature>
<proteinExistence type="predicted"/>
<evidence type="ECO:0000256" key="1">
    <source>
        <dbReference type="SAM" id="MobiDB-lite"/>
    </source>
</evidence>
<reference evidence="3 4" key="1">
    <citation type="journal article" date="2011" name="J. Gen. Appl. Microbiol.">
        <title>Draft genome sequencing of the enigmatic yeast Saitoella complicata.</title>
        <authorList>
            <person name="Nishida H."/>
            <person name="Hamamoto M."/>
            <person name="Sugiyama J."/>
        </authorList>
    </citation>
    <scope>NUCLEOTIDE SEQUENCE [LARGE SCALE GENOMIC DNA]</scope>
    <source>
        <strain evidence="3 4">NRRL Y-17804</strain>
    </source>
</reference>
<feature type="compositionally biased region" description="Low complexity" evidence="1">
    <location>
        <begin position="1200"/>
        <end position="1212"/>
    </location>
</feature>